<dbReference type="RefSeq" id="WP_290206760.1">
    <property type="nucleotide sequence ID" value="NZ_JASDDK010000003.1"/>
</dbReference>
<dbReference type="Gene3D" id="3.20.80.10">
    <property type="entry name" value="Regulatory factor, effector binding domain"/>
    <property type="match status" value="1"/>
</dbReference>
<accession>A0ABT7ZVR2</accession>
<evidence type="ECO:0000313" key="2">
    <source>
        <dbReference type="EMBL" id="MDN3493107.1"/>
    </source>
</evidence>
<gene>
    <name evidence="2" type="ORF">QMA06_10255</name>
</gene>
<keyword evidence="3" id="KW-1185">Reference proteome</keyword>
<organism evidence="2 3">
    <name type="scientific">Winogradskyella bathintestinalis</name>
    <dbReference type="NCBI Taxonomy" id="3035208"/>
    <lineage>
        <taxon>Bacteria</taxon>
        <taxon>Pseudomonadati</taxon>
        <taxon>Bacteroidota</taxon>
        <taxon>Flavobacteriia</taxon>
        <taxon>Flavobacteriales</taxon>
        <taxon>Flavobacteriaceae</taxon>
        <taxon>Winogradskyella</taxon>
    </lineage>
</organism>
<feature type="domain" description="AraC effector-binding" evidence="1">
    <location>
        <begin position="1"/>
        <end position="154"/>
    </location>
</feature>
<reference evidence="2 3" key="1">
    <citation type="journal article" date="2023" name="Int. J. Syst. Evol. Microbiol.">
        <title>Winogradskyella bathintestinalis sp. nov., isolated from the intestine of the deep-sea loosejaw dragonfish, Malacosteus niger.</title>
        <authorList>
            <person name="Uniacke-Lowe S."/>
            <person name="Johnson C.N."/>
            <person name="Stanton C."/>
            <person name="Hill C."/>
            <person name="Ross P."/>
        </authorList>
    </citation>
    <scope>NUCLEOTIDE SEQUENCE [LARGE SCALE GENOMIC DNA]</scope>
    <source>
        <strain evidence="2 3">APC 3343</strain>
    </source>
</reference>
<dbReference type="InterPro" id="IPR011256">
    <property type="entry name" value="Reg_factor_effector_dom_sf"/>
</dbReference>
<dbReference type="SMART" id="SM00871">
    <property type="entry name" value="AraC_E_bind"/>
    <property type="match status" value="1"/>
</dbReference>
<dbReference type="PANTHER" id="PTHR36444">
    <property type="entry name" value="TRANSCRIPTIONAL REGULATOR PROTEIN YOBU-RELATED"/>
    <property type="match status" value="1"/>
</dbReference>
<evidence type="ECO:0000259" key="1">
    <source>
        <dbReference type="SMART" id="SM00871"/>
    </source>
</evidence>
<name>A0ABT7ZVR2_9FLAO</name>
<proteinExistence type="predicted"/>
<dbReference type="EMBL" id="JASDDK010000003">
    <property type="protein sequence ID" value="MDN3493107.1"/>
    <property type="molecule type" value="Genomic_DNA"/>
</dbReference>
<dbReference type="InterPro" id="IPR029441">
    <property type="entry name" value="Cass2"/>
</dbReference>
<evidence type="ECO:0000313" key="3">
    <source>
        <dbReference type="Proteomes" id="UP001231197"/>
    </source>
</evidence>
<dbReference type="InterPro" id="IPR010499">
    <property type="entry name" value="AraC_E-bd"/>
</dbReference>
<dbReference type="PANTHER" id="PTHR36444:SF2">
    <property type="entry name" value="TRANSCRIPTIONAL REGULATOR PROTEIN YOBU-RELATED"/>
    <property type="match status" value="1"/>
</dbReference>
<dbReference type="SUPFAM" id="SSF55136">
    <property type="entry name" value="Probable bacterial effector-binding domain"/>
    <property type="match status" value="1"/>
</dbReference>
<comment type="caution">
    <text evidence="2">The sequence shown here is derived from an EMBL/GenBank/DDBJ whole genome shotgun (WGS) entry which is preliminary data.</text>
</comment>
<dbReference type="Proteomes" id="UP001231197">
    <property type="component" value="Unassembled WGS sequence"/>
</dbReference>
<protein>
    <submittedName>
        <fullName evidence="2">GyrI-like domain-containing protein</fullName>
    </submittedName>
</protein>
<dbReference type="Pfam" id="PF14526">
    <property type="entry name" value="Cass2"/>
    <property type="match status" value="1"/>
</dbReference>
<dbReference type="InterPro" id="IPR053182">
    <property type="entry name" value="YobU-like_regulator"/>
</dbReference>
<sequence>MNPEIKQCSEKKLIGISSSINKNEHHKIAQLWKQFMTRMRAIIDTDYKEKIAIQVFPKHTNAQNISEYTIWASMDVSNFDAIPKEFELFTIPEGKYAVFIHRGMNASETYQKIMTEWLPNSGYEIDNRPHYQVMGEKYKNGSPDSVEDFYVPIAKKI</sequence>